<dbReference type="PROSITE" id="PS00018">
    <property type="entry name" value="EF_HAND_1"/>
    <property type="match status" value="1"/>
</dbReference>
<keyword evidence="1" id="KW-0732">Signal</keyword>
<proteinExistence type="predicted"/>
<dbReference type="RefSeq" id="WP_183854387.1">
    <property type="nucleotide sequence ID" value="NZ_JACHOO010000003.1"/>
</dbReference>
<keyword evidence="3" id="KW-1185">Reference proteome</keyword>
<protein>
    <submittedName>
        <fullName evidence="2">ABC-type uncharacterized transport system substrate-binding protein</fullName>
    </submittedName>
</protein>
<dbReference type="InterPro" id="IPR018247">
    <property type="entry name" value="EF_Hand_1_Ca_BS"/>
</dbReference>
<evidence type="ECO:0000313" key="2">
    <source>
        <dbReference type="EMBL" id="MBB5752515.1"/>
    </source>
</evidence>
<dbReference type="Proteomes" id="UP000523821">
    <property type="component" value="Unassembled WGS sequence"/>
</dbReference>
<dbReference type="InterPro" id="IPR010412">
    <property type="entry name" value="DUF1007"/>
</dbReference>
<dbReference type="Pfam" id="PF06226">
    <property type="entry name" value="DUF1007"/>
    <property type="match status" value="1"/>
</dbReference>
<gene>
    <name evidence="2" type="ORF">GGQ63_001569</name>
</gene>
<feature type="chain" id="PRO_5031456064" evidence="1">
    <location>
        <begin position="27"/>
        <end position="221"/>
    </location>
</feature>
<evidence type="ECO:0000313" key="3">
    <source>
        <dbReference type="Proteomes" id="UP000523821"/>
    </source>
</evidence>
<feature type="signal peptide" evidence="1">
    <location>
        <begin position="1"/>
        <end position="26"/>
    </location>
</feature>
<organism evidence="2 3">
    <name type="scientific">Prosthecomicrobium pneumaticum</name>
    <dbReference type="NCBI Taxonomy" id="81895"/>
    <lineage>
        <taxon>Bacteria</taxon>
        <taxon>Pseudomonadati</taxon>
        <taxon>Pseudomonadota</taxon>
        <taxon>Alphaproteobacteria</taxon>
        <taxon>Hyphomicrobiales</taxon>
        <taxon>Kaistiaceae</taxon>
        <taxon>Prosthecomicrobium</taxon>
    </lineage>
</organism>
<sequence length="221" mass="24046">MPSTARRLGLAGLALGGMLLPGAALAHPHVFVDAKSEIVFDEYGRIASVRAIWQFDEAFTAFAVQGLDANNDGKLDDSELAPLAKVNVDSLKEYDYFTWLTIDGVEVKLKPPDEYFLQFHGGRLTLFFTLPVADPAPVKGETRLEVYDPEYFVAFSFVEDRPIALDHAPRGCAAVYHPPRELDASSAAMLAAIPADQRDLPPDLAQLTNGLANVVTISCGR</sequence>
<evidence type="ECO:0000256" key="1">
    <source>
        <dbReference type="SAM" id="SignalP"/>
    </source>
</evidence>
<dbReference type="EMBL" id="JACHOO010000003">
    <property type="protein sequence ID" value="MBB5752515.1"/>
    <property type="molecule type" value="Genomic_DNA"/>
</dbReference>
<comment type="caution">
    <text evidence="2">The sequence shown here is derived from an EMBL/GenBank/DDBJ whole genome shotgun (WGS) entry which is preliminary data.</text>
</comment>
<name>A0A7W9FKG8_9HYPH</name>
<dbReference type="AlphaFoldDB" id="A0A7W9FKG8"/>
<accession>A0A7W9FKG8</accession>
<reference evidence="2 3" key="1">
    <citation type="submission" date="2020-08" db="EMBL/GenBank/DDBJ databases">
        <title>Genomic Encyclopedia of Type Strains, Phase IV (KMG-IV): sequencing the most valuable type-strain genomes for metagenomic binning, comparative biology and taxonomic classification.</title>
        <authorList>
            <person name="Goeker M."/>
        </authorList>
    </citation>
    <scope>NUCLEOTIDE SEQUENCE [LARGE SCALE GENOMIC DNA]</scope>
    <source>
        <strain evidence="2 3">DSM 16268</strain>
    </source>
</reference>